<dbReference type="PANTHER" id="PTHR40448">
    <property type="entry name" value="TWO-COMPONENT SENSOR HISTIDINE KINASE"/>
    <property type="match status" value="1"/>
</dbReference>
<dbReference type="PANTHER" id="PTHR40448:SF1">
    <property type="entry name" value="TWO-COMPONENT SENSOR HISTIDINE KINASE"/>
    <property type="match status" value="1"/>
</dbReference>
<comment type="caution">
    <text evidence="3">The sequence shown here is derived from an EMBL/GenBank/DDBJ whole genome shotgun (WGS) entry which is preliminary data.</text>
</comment>
<evidence type="ECO:0000259" key="2">
    <source>
        <dbReference type="Pfam" id="PF14501"/>
    </source>
</evidence>
<feature type="transmembrane region" description="Helical" evidence="1">
    <location>
        <begin position="6"/>
        <end position="28"/>
    </location>
</feature>
<dbReference type="RefSeq" id="WP_249298185.1">
    <property type="nucleotide sequence ID" value="NZ_JACRSX010000014.1"/>
</dbReference>
<keyword evidence="1" id="KW-0812">Transmembrane</keyword>
<evidence type="ECO:0000313" key="3">
    <source>
        <dbReference type="EMBL" id="MBC8562938.1"/>
    </source>
</evidence>
<feature type="transmembrane region" description="Helical" evidence="1">
    <location>
        <begin position="193"/>
        <end position="213"/>
    </location>
</feature>
<reference evidence="3 4" key="1">
    <citation type="submission" date="2020-08" db="EMBL/GenBank/DDBJ databases">
        <title>Genome public.</title>
        <authorList>
            <person name="Liu C."/>
            <person name="Sun Q."/>
        </authorList>
    </citation>
    <scope>NUCLEOTIDE SEQUENCE [LARGE SCALE GENOMIC DNA]</scope>
    <source>
        <strain evidence="3 4">NSJ-37</strain>
    </source>
</reference>
<feature type="transmembrane region" description="Helical" evidence="1">
    <location>
        <begin position="161"/>
        <end position="181"/>
    </location>
</feature>
<name>A0ABR7N2T5_9FIRM</name>
<dbReference type="Proteomes" id="UP000606193">
    <property type="component" value="Unassembled WGS sequence"/>
</dbReference>
<dbReference type="InterPro" id="IPR032834">
    <property type="entry name" value="NatK-like_C"/>
</dbReference>
<proteinExistence type="predicted"/>
<evidence type="ECO:0000256" key="1">
    <source>
        <dbReference type="SAM" id="Phobius"/>
    </source>
</evidence>
<dbReference type="CDD" id="cd16935">
    <property type="entry name" value="HATPase_AgrC-ComD-like"/>
    <property type="match status" value="1"/>
</dbReference>
<dbReference type="SUPFAM" id="SSF55874">
    <property type="entry name" value="ATPase domain of HSP90 chaperone/DNA topoisomerase II/histidine kinase"/>
    <property type="match status" value="1"/>
</dbReference>
<feature type="domain" description="Sensor histidine kinase NatK-like C-terminal" evidence="2">
    <location>
        <begin position="333"/>
        <end position="435"/>
    </location>
</feature>
<dbReference type="EMBL" id="JACRSX010000014">
    <property type="protein sequence ID" value="MBC8562938.1"/>
    <property type="molecule type" value="Genomic_DNA"/>
</dbReference>
<accession>A0ABR7N2T5</accession>
<feature type="transmembrane region" description="Helical" evidence="1">
    <location>
        <begin position="129"/>
        <end position="149"/>
    </location>
</feature>
<feature type="transmembrane region" description="Helical" evidence="1">
    <location>
        <begin position="40"/>
        <end position="58"/>
    </location>
</feature>
<sequence length="438" mass="51647">MTYIEVYKICIVISCMLEIYLAFNFYKAFYKIRYYFQSKYKLYIGYFIIVLVNVAMNLRQSNIINIFIAAFLYLLIVLVFFHGKLWDKIIHWLMIFFLAASAEMIFSLLQKLSVDVPVDKAFENEFSMISSILTIKIIYFLMLSIVKEFSKYSTEKLEIKLFIHYIIVPIASIGIMFAIPYVRGEKVNSGMDILLIFFYILLLIGNVSLFYVFSKYSKIKGYQMMQEISKVKYMEVKKHYESIERLDQKYKEIIHDMNYYLKQIWIYTESNETEKIKDVLLELQIEFAKGKKERICANDFLNALLIEFKERSAKEQVDVEIFVENGYKIEFLKEMELTVLLGNLFDNALEASKCCKVRKVYVTMFMQNQGLFSVIRIENTYEGVPHKKNGLLLSTKKDMEKPHGIGLQNVKAIIEKHNGYMQQEYSDGVFETTVIFGR</sequence>
<gene>
    <name evidence="3" type="ORF">H8704_09930</name>
</gene>
<feature type="transmembrane region" description="Helical" evidence="1">
    <location>
        <begin position="89"/>
        <end position="109"/>
    </location>
</feature>
<keyword evidence="1" id="KW-0472">Membrane</keyword>
<keyword evidence="1" id="KW-1133">Transmembrane helix</keyword>
<evidence type="ECO:0000313" key="4">
    <source>
        <dbReference type="Proteomes" id="UP000606193"/>
    </source>
</evidence>
<protein>
    <submittedName>
        <fullName evidence="3">GHKL domain-containing protein</fullName>
    </submittedName>
</protein>
<dbReference type="Gene3D" id="3.30.565.10">
    <property type="entry name" value="Histidine kinase-like ATPase, C-terminal domain"/>
    <property type="match status" value="1"/>
</dbReference>
<feature type="transmembrane region" description="Helical" evidence="1">
    <location>
        <begin position="64"/>
        <end position="82"/>
    </location>
</feature>
<dbReference type="InterPro" id="IPR036890">
    <property type="entry name" value="HATPase_C_sf"/>
</dbReference>
<dbReference type="Pfam" id="PF14501">
    <property type="entry name" value="HATPase_c_5"/>
    <property type="match status" value="1"/>
</dbReference>
<keyword evidence="4" id="KW-1185">Reference proteome</keyword>
<organism evidence="3 4">
    <name type="scientific">Jutongia huaianensis</name>
    <dbReference type="NCBI Taxonomy" id="2763668"/>
    <lineage>
        <taxon>Bacteria</taxon>
        <taxon>Bacillati</taxon>
        <taxon>Bacillota</taxon>
        <taxon>Clostridia</taxon>
        <taxon>Lachnospirales</taxon>
        <taxon>Lachnospiraceae</taxon>
        <taxon>Jutongia</taxon>
    </lineage>
</organism>